<accession>A0ACC2P8Y6</accession>
<reference evidence="1" key="1">
    <citation type="submission" date="2023-04" db="EMBL/GenBank/DDBJ databases">
        <title>A chromosome-level genome assembly of the parasitoid wasp Eretmocerus hayati.</title>
        <authorList>
            <person name="Zhong Y."/>
            <person name="Liu S."/>
            <person name="Liu Y."/>
        </authorList>
    </citation>
    <scope>NUCLEOTIDE SEQUENCE</scope>
    <source>
        <strain evidence="1">ZJU_SS_LIU_2023</strain>
    </source>
</reference>
<evidence type="ECO:0000313" key="2">
    <source>
        <dbReference type="Proteomes" id="UP001239111"/>
    </source>
</evidence>
<organism evidence="1 2">
    <name type="scientific">Eretmocerus hayati</name>
    <dbReference type="NCBI Taxonomy" id="131215"/>
    <lineage>
        <taxon>Eukaryota</taxon>
        <taxon>Metazoa</taxon>
        <taxon>Ecdysozoa</taxon>
        <taxon>Arthropoda</taxon>
        <taxon>Hexapoda</taxon>
        <taxon>Insecta</taxon>
        <taxon>Pterygota</taxon>
        <taxon>Neoptera</taxon>
        <taxon>Endopterygota</taxon>
        <taxon>Hymenoptera</taxon>
        <taxon>Apocrita</taxon>
        <taxon>Proctotrupomorpha</taxon>
        <taxon>Chalcidoidea</taxon>
        <taxon>Aphelinidae</taxon>
        <taxon>Aphelininae</taxon>
        <taxon>Eretmocerus</taxon>
    </lineage>
</organism>
<keyword evidence="2" id="KW-1185">Reference proteome</keyword>
<evidence type="ECO:0000313" key="1">
    <source>
        <dbReference type="EMBL" id="KAJ8679558.1"/>
    </source>
</evidence>
<protein>
    <submittedName>
        <fullName evidence="1">Uncharacterized protein</fullName>
    </submittedName>
</protein>
<gene>
    <name evidence="1" type="ORF">QAD02_015345</name>
</gene>
<proteinExistence type="predicted"/>
<dbReference type="EMBL" id="CM056742">
    <property type="protein sequence ID" value="KAJ8679558.1"/>
    <property type="molecule type" value="Genomic_DNA"/>
</dbReference>
<sequence>MVNTGLLILTNPSRIAKLLPIIKERVLKTLYIQFFPDKNIFVSNAYAPPTTPPRVSKYSQVIANIYTLTADYSHCLDVRVLLTSLKNTSESIIHTKRPVELVIFDKNYSSNDAKTFMQDFLSNTSMGCEYVIVSDDQEDDGEITVTEESNGKLHKNVVLGGTFDRLHNGHKIFLSEAIFRCLEKLTVGVTEKNMLQKKILWELIEPCPKRIEVLKDFVEDVDPSLTYNITPITDMYGPTKEDPSFNMIVVSEETRKGGEMVNDKRIENKLSKLDIHVVTLAQDSLRNENEEDKISSSNHRMRLLGTRLKQPNLVGKPMKPYLIGLTGGITSGKSSIADKLQKLGSGLINCDLVAHSMYAPGMKCYNLIVETFGSQYVSSDGQIDRKALGNLVFNDKNELNKLNDLMWPVILEETKKRINELSRNGFDIITVEAAVLIQAGWQSTFHEIWTSIIPREEAIKRLMERNKLSKEEAERRILVQPDNTEQVDNAHVVFSTLWSHNFTQQQVQKAWGEIVKNLN</sequence>
<comment type="caution">
    <text evidence="1">The sequence shown here is derived from an EMBL/GenBank/DDBJ whole genome shotgun (WGS) entry which is preliminary data.</text>
</comment>
<name>A0ACC2P8Y6_9HYME</name>
<dbReference type="Proteomes" id="UP001239111">
    <property type="component" value="Chromosome 2"/>
</dbReference>